<feature type="domain" description="RING-type" evidence="6">
    <location>
        <begin position="151"/>
        <end position="190"/>
    </location>
</feature>
<dbReference type="Gene3D" id="3.30.40.10">
    <property type="entry name" value="Zinc/RING finger domain, C3HC4 (zinc finger)"/>
    <property type="match status" value="1"/>
</dbReference>
<dbReference type="Proteomes" id="UP001608902">
    <property type="component" value="Unassembled WGS sequence"/>
</dbReference>
<protein>
    <recommendedName>
        <fullName evidence="6">RING-type domain-containing protein</fullName>
    </recommendedName>
</protein>
<feature type="compositionally biased region" description="Basic and acidic residues" evidence="5">
    <location>
        <begin position="1"/>
        <end position="14"/>
    </location>
</feature>
<feature type="region of interest" description="Disordered" evidence="5">
    <location>
        <begin position="234"/>
        <end position="263"/>
    </location>
</feature>
<evidence type="ECO:0000256" key="5">
    <source>
        <dbReference type="SAM" id="MobiDB-lite"/>
    </source>
</evidence>
<dbReference type="Pfam" id="PF13639">
    <property type="entry name" value="zf-RING_2"/>
    <property type="match status" value="1"/>
</dbReference>
<dbReference type="InterPro" id="IPR013083">
    <property type="entry name" value="Znf_RING/FYVE/PHD"/>
</dbReference>
<dbReference type="PANTHER" id="PTHR16079:SF4">
    <property type="entry name" value="E3 UBIQUITIN-PROTEIN LIGASE CHFR"/>
    <property type="match status" value="1"/>
</dbReference>
<dbReference type="GO" id="GO:0008270">
    <property type="term" value="F:zinc ion binding"/>
    <property type="evidence" value="ECO:0007669"/>
    <property type="project" value="UniProtKB-KW"/>
</dbReference>
<feature type="compositionally biased region" description="Basic residues" evidence="5">
    <location>
        <begin position="15"/>
        <end position="36"/>
    </location>
</feature>
<dbReference type="PANTHER" id="PTHR16079">
    <property type="entry name" value="UBIQUITIN LIGASE PROTEIN CHFR"/>
    <property type="match status" value="1"/>
</dbReference>
<evidence type="ECO:0000259" key="6">
    <source>
        <dbReference type="PROSITE" id="PS50089"/>
    </source>
</evidence>
<evidence type="ECO:0000256" key="1">
    <source>
        <dbReference type="ARBA" id="ARBA00022723"/>
    </source>
</evidence>
<dbReference type="SMART" id="SM00184">
    <property type="entry name" value="RING"/>
    <property type="match status" value="1"/>
</dbReference>
<dbReference type="InterPro" id="IPR001841">
    <property type="entry name" value="Znf_RING"/>
</dbReference>
<sequence length="297" mass="33821">MPRNSGLRERSDHAHSRRVRRTSSTNRSHRYYVRSRHSSEPNSASENTEPETELITSNYSCETMAVDPIVDDHRRVAVISDHAGTAEDPIVLGLDSPVVKPSSKGTHTSLVNEKAAESEKEKECELQTETFASIAKKISDMRDGFVESFKCIICLDLIHNCVIVTPCCHRFCAGCYSKWRKRSDLCPTCRQRVHSVLEDCITSACIEQFLQTNTECRRPESELQNLNKADEITRHFNPRERPSTRRHRTTRSRRSGGGSARSHRMHSDYFSFDDGSILLDWISGNSDDPAVRWVFGF</sequence>
<evidence type="ECO:0000256" key="3">
    <source>
        <dbReference type="ARBA" id="ARBA00022833"/>
    </source>
</evidence>
<dbReference type="InterPro" id="IPR017907">
    <property type="entry name" value="Znf_RING_CS"/>
</dbReference>
<dbReference type="PROSITE" id="PS00518">
    <property type="entry name" value="ZF_RING_1"/>
    <property type="match status" value="1"/>
</dbReference>
<feature type="compositionally biased region" description="Basic residues" evidence="5">
    <location>
        <begin position="244"/>
        <end position="254"/>
    </location>
</feature>
<keyword evidence="8" id="KW-1185">Reference proteome</keyword>
<evidence type="ECO:0000256" key="2">
    <source>
        <dbReference type="ARBA" id="ARBA00022771"/>
    </source>
</evidence>
<dbReference type="PROSITE" id="PS50089">
    <property type="entry name" value="ZF_RING_2"/>
    <property type="match status" value="1"/>
</dbReference>
<keyword evidence="1" id="KW-0479">Metal-binding</keyword>
<reference evidence="7 8" key="1">
    <citation type="submission" date="2024-08" db="EMBL/GenBank/DDBJ databases">
        <title>Gnathostoma spinigerum genome.</title>
        <authorList>
            <person name="Gonzalez-Bertolin B."/>
            <person name="Monzon S."/>
            <person name="Zaballos A."/>
            <person name="Jimenez P."/>
            <person name="Dekumyoy P."/>
            <person name="Varona S."/>
            <person name="Cuesta I."/>
            <person name="Sumanam S."/>
            <person name="Adisakwattana P."/>
            <person name="Gasser R.B."/>
            <person name="Hernandez-Gonzalez A."/>
            <person name="Young N.D."/>
            <person name="Perteguer M.J."/>
        </authorList>
    </citation>
    <scope>NUCLEOTIDE SEQUENCE [LARGE SCALE GENOMIC DNA]</scope>
    <source>
        <strain evidence="7">AL3</strain>
        <tissue evidence="7">Liver</tissue>
    </source>
</reference>
<evidence type="ECO:0000256" key="4">
    <source>
        <dbReference type="PROSITE-ProRule" id="PRU00175"/>
    </source>
</evidence>
<dbReference type="AlphaFoldDB" id="A0ABD6EKY4"/>
<organism evidence="7 8">
    <name type="scientific">Gnathostoma spinigerum</name>
    <dbReference type="NCBI Taxonomy" id="75299"/>
    <lineage>
        <taxon>Eukaryota</taxon>
        <taxon>Metazoa</taxon>
        <taxon>Ecdysozoa</taxon>
        <taxon>Nematoda</taxon>
        <taxon>Chromadorea</taxon>
        <taxon>Rhabditida</taxon>
        <taxon>Spirurina</taxon>
        <taxon>Gnathostomatomorpha</taxon>
        <taxon>Gnathostomatoidea</taxon>
        <taxon>Gnathostomatidae</taxon>
        <taxon>Gnathostoma</taxon>
    </lineage>
</organism>
<name>A0ABD6EKY4_9BILA</name>
<feature type="compositionally biased region" description="Basic and acidic residues" evidence="5">
    <location>
        <begin position="234"/>
        <end position="243"/>
    </location>
</feature>
<feature type="region of interest" description="Disordered" evidence="5">
    <location>
        <begin position="1"/>
        <end position="53"/>
    </location>
</feature>
<evidence type="ECO:0000313" key="7">
    <source>
        <dbReference type="EMBL" id="MFH4978819.1"/>
    </source>
</evidence>
<dbReference type="InterPro" id="IPR052256">
    <property type="entry name" value="E3_ubiquitin-ligase_CHFR"/>
</dbReference>
<evidence type="ECO:0000313" key="8">
    <source>
        <dbReference type="Proteomes" id="UP001608902"/>
    </source>
</evidence>
<comment type="caution">
    <text evidence="7">The sequence shown here is derived from an EMBL/GenBank/DDBJ whole genome shotgun (WGS) entry which is preliminary data.</text>
</comment>
<keyword evidence="2 4" id="KW-0863">Zinc-finger</keyword>
<proteinExistence type="predicted"/>
<dbReference type="EMBL" id="JBGFUD010003557">
    <property type="protein sequence ID" value="MFH4978819.1"/>
    <property type="molecule type" value="Genomic_DNA"/>
</dbReference>
<gene>
    <name evidence="7" type="ORF">AB6A40_005528</name>
</gene>
<accession>A0ABD6EKY4</accession>
<keyword evidence="3" id="KW-0862">Zinc</keyword>
<dbReference type="SUPFAM" id="SSF57850">
    <property type="entry name" value="RING/U-box"/>
    <property type="match status" value="1"/>
</dbReference>